<organism evidence="2 3">
    <name type="scientific">Candidatus Enterococcus lowellii</name>
    <dbReference type="NCBI Taxonomy" id="2230877"/>
    <lineage>
        <taxon>Bacteria</taxon>
        <taxon>Bacillati</taxon>
        <taxon>Bacillota</taxon>
        <taxon>Bacilli</taxon>
        <taxon>Lactobacillales</taxon>
        <taxon>Enterococcaceae</taxon>
        <taxon>Enterococcus</taxon>
    </lineage>
</organism>
<dbReference type="InterPro" id="IPR050229">
    <property type="entry name" value="GlpE_sulfurtransferase"/>
</dbReference>
<gene>
    <name evidence="2" type="ORF">DOK78_000904</name>
</gene>
<dbReference type="SUPFAM" id="SSF52821">
    <property type="entry name" value="Rhodanese/Cell cycle control phosphatase"/>
    <property type="match status" value="1"/>
</dbReference>
<protein>
    <recommendedName>
        <fullName evidence="1">Rhodanese domain-containing protein</fullName>
    </recommendedName>
</protein>
<dbReference type="Proteomes" id="UP000664701">
    <property type="component" value="Chromosome"/>
</dbReference>
<dbReference type="SMART" id="SM00450">
    <property type="entry name" value="RHOD"/>
    <property type="match status" value="1"/>
</dbReference>
<reference evidence="2 3" key="2">
    <citation type="submission" date="2024-03" db="EMBL/GenBank/DDBJ databases">
        <title>The Genome Sequence of Enterococcus sp. DIV2402.</title>
        <authorList>
            <consortium name="The Broad Institute Genomics Platform"/>
            <consortium name="The Broad Institute Microbial Omics Core"/>
            <consortium name="The Broad Institute Genomic Center for Infectious Diseases"/>
            <person name="Earl A."/>
            <person name="Manson A."/>
            <person name="Gilmore M."/>
            <person name="Schwartman J."/>
            <person name="Shea T."/>
            <person name="Abouelleil A."/>
            <person name="Cao P."/>
            <person name="Chapman S."/>
            <person name="Cusick C."/>
            <person name="Young S."/>
            <person name="Neafsey D."/>
            <person name="Nusbaum C."/>
            <person name="Birren B."/>
        </authorList>
    </citation>
    <scope>NUCLEOTIDE SEQUENCE [LARGE SCALE GENOMIC DNA]</scope>
    <source>
        <strain evidence="2 3">DIV2402</strain>
    </source>
</reference>
<keyword evidence="3" id="KW-1185">Reference proteome</keyword>
<accession>A0ABZ2SLA7</accession>
<dbReference type="EMBL" id="CP147251">
    <property type="protein sequence ID" value="WYJ76278.1"/>
    <property type="molecule type" value="Genomic_DNA"/>
</dbReference>
<proteinExistence type="predicted"/>
<dbReference type="PROSITE" id="PS50206">
    <property type="entry name" value="RHODANESE_3"/>
    <property type="match status" value="1"/>
</dbReference>
<dbReference type="Pfam" id="PF00581">
    <property type="entry name" value="Rhodanese"/>
    <property type="match status" value="1"/>
</dbReference>
<feature type="domain" description="Rhodanese" evidence="1">
    <location>
        <begin position="14"/>
        <end position="93"/>
    </location>
</feature>
<evidence type="ECO:0000313" key="3">
    <source>
        <dbReference type="Proteomes" id="UP000664701"/>
    </source>
</evidence>
<name>A0ABZ2SLA7_9ENTE</name>
<sequence length="93" mass="10669">MYPSISIEEFKIKRQENIAILDVRDKEPFEQNHLSEAFNIPLNELPAKLAELDDETTYYVICTLGIRSNQACEFLAQEGYDVVNVEGGMQAYH</sequence>
<dbReference type="PANTHER" id="PTHR43031">
    <property type="entry name" value="FAD-DEPENDENT OXIDOREDUCTASE"/>
    <property type="match status" value="1"/>
</dbReference>
<dbReference type="InterPro" id="IPR001763">
    <property type="entry name" value="Rhodanese-like_dom"/>
</dbReference>
<dbReference type="InterPro" id="IPR036873">
    <property type="entry name" value="Rhodanese-like_dom_sf"/>
</dbReference>
<dbReference type="RefSeq" id="WP_207942463.1">
    <property type="nucleotide sequence ID" value="NZ_CP147251.1"/>
</dbReference>
<evidence type="ECO:0000313" key="2">
    <source>
        <dbReference type="EMBL" id="WYJ76278.1"/>
    </source>
</evidence>
<dbReference type="Gene3D" id="3.40.250.10">
    <property type="entry name" value="Rhodanese-like domain"/>
    <property type="match status" value="1"/>
</dbReference>
<dbReference type="CDD" id="cd00158">
    <property type="entry name" value="RHOD"/>
    <property type="match status" value="1"/>
</dbReference>
<dbReference type="PANTHER" id="PTHR43031:SF17">
    <property type="entry name" value="SULFURTRANSFERASE YTWF-RELATED"/>
    <property type="match status" value="1"/>
</dbReference>
<reference evidence="2 3" key="1">
    <citation type="submission" date="2021-03" db="EMBL/GenBank/DDBJ databases">
        <authorList>
            <person name="Gilmore M.S."/>
            <person name="Schwartzman J."/>
            <person name="Van Tyne D."/>
            <person name="Martin M."/>
            <person name="Earl A.M."/>
            <person name="Manson A.L."/>
            <person name="Straub T."/>
            <person name="Salamzade R."/>
            <person name="Saavedra J."/>
            <person name="Lebreton F."/>
            <person name="Prichula J."/>
            <person name="Schaufler K."/>
            <person name="Gaca A."/>
            <person name="Sgardioli B."/>
            <person name="Wagenaar J."/>
            <person name="Strong T."/>
        </authorList>
    </citation>
    <scope>NUCLEOTIDE SEQUENCE [LARGE SCALE GENOMIC DNA]</scope>
    <source>
        <strain evidence="2 3">DIV2402</strain>
    </source>
</reference>
<evidence type="ECO:0000259" key="1">
    <source>
        <dbReference type="PROSITE" id="PS50206"/>
    </source>
</evidence>